<evidence type="ECO:0008006" key="4">
    <source>
        <dbReference type="Google" id="ProtNLM"/>
    </source>
</evidence>
<organism evidence="2 3">
    <name type="scientific">Croceicoccus marinus</name>
    <dbReference type="NCBI Taxonomy" id="450378"/>
    <lineage>
        <taxon>Bacteria</taxon>
        <taxon>Pseudomonadati</taxon>
        <taxon>Pseudomonadota</taxon>
        <taxon>Alphaproteobacteria</taxon>
        <taxon>Sphingomonadales</taxon>
        <taxon>Erythrobacteraceae</taxon>
        <taxon>Croceicoccus</taxon>
    </lineage>
</organism>
<feature type="chain" id="PRO_5011700112" description="Glycine zipper domain-containing protein" evidence="1">
    <location>
        <begin position="23"/>
        <end position="87"/>
    </location>
</feature>
<sequence length="87" mass="8229">MNIKKLSLPLIAGAALATAACADNYAVEGAGLGAAAGAGVGAVTGADVGTAAAVGAAAGGAIGYFTDKNDSCDGYNEAGYLDNDCRD</sequence>
<proteinExistence type="predicted"/>
<evidence type="ECO:0000256" key="1">
    <source>
        <dbReference type="SAM" id="SignalP"/>
    </source>
</evidence>
<dbReference type="RefSeq" id="WP_066844893.1">
    <property type="nucleotide sequence ID" value="NZ_CP019602.1"/>
</dbReference>
<evidence type="ECO:0000313" key="2">
    <source>
        <dbReference type="EMBL" id="ARU16107.1"/>
    </source>
</evidence>
<dbReference type="PROSITE" id="PS51257">
    <property type="entry name" value="PROKAR_LIPOPROTEIN"/>
    <property type="match status" value="1"/>
</dbReference>
<dbReference type="Proteomes" id="UP000195807">
    <property type="component" value="Chromosome"/>
</dbReference>
<keyword evidence="3" id="KW-1185">Reference proteome</keyword>
<feature type="signal peptide" evidence="1">
    <location>
        <begin position="1"/>
        <end position="22"/>
    </location>
</feature>
<keyword evidence="1" id="KW-0732">Signal</keyword>
<evidence type="ECO:0000313" key="3">
    <source>
        <dbReference type="Proteomes" id="UP000195807"/>
    </source>
</evidence>
<gene>
    <name evidence="2" type="ORF">A9D14_07730</name>
</gene>
<protein>
    <recommendedName>
        <fullName evidence="4">Glycine zipper domain-containing protein</fullName>
    </recommendedName>
</protein>
<accession>A0A1Z1FBP5</accession>
<name>A0A1Z1FBP5_9SPHN</name>
<reference evidence="2 3" key="1">
    <citation type="submission" date="2017-01" db="EMBL/GenBank/DDBJ databases">
        <title>Complete genome sequence of esterase-producing bacterium Croceicoccus marinus E4A9.</title>
        <authorList>
            <person name="Wu Y.-H."/>
            <person name="Cheng H."/>
            <person name="Xu L."/>
            <person name="Huo Y.-Y."/>
            <person name="Wang C.-S."/>
            <person name="Xu X.-W."/>
        </authorList>
    </citation>
    <scope>NUCLEOTIDE SEQUENCE [LARGE SCALE GENOMIC DNA]</scope>
    <source>
        <strain evidence="2 3">E4A9</strain>
    </source>
</reference>
<dbReference type="AlphaFoldDB" id="A0A1Z1FBP5"/>
<dbReference type="EMBL" id="CP019602">
    <property type="protein sequence ID" value="ARU16107.1"/>
    <property type="molecule type" value="Genomic_DNA"/>
</dbReference>
<dbReference type="KEGG" id="cman:A9D14_07730"/>